<dbReference type="EMBL" id="RSCL01000018">
    <property type="protein sequence ID" value="RUT01782.1"/>
    <property type="molecule type" value="Genomic_DNA"/>
</dbReference>
<feature type="domain" description="Response regulatory" evidence="11">
    <location>
        <begin position="583"/>
        <end position="697"/>
    </location>
</feature>
<dbReference type="AlphaFoldDB" id="A0A433V6Q6"/>
<dbReference type="SUPFAM" id="SSF55785">
    <property type="entry name" value="PYP-like sensor domain (PAS domain)"/>
    <property type="match status" value="1"/>
</dbReference>
<keyword evidence="4 9" id="KW-0597">Phosphoprotein</keyword>
<dbReference type="InterPro" id="IPR001789">
    <property type="entry name" value="Sig_transdc_resp-reg_receiver"/>
</dbReference>
<evidence type="ECO:0000259" key="10">
    <source>
        <dbReference type="PROSITE" id="PS50109"/>
    </source>
</evidence>
<proteinExistence type="inferred from homology"/>
<evidence type="ECO:0000256" key="3">
    <source>
        <dbReference type="ARBA" id="ARBA00012438"/>
    </source>
</evidence>
<dbReference type="Gene3D" id="3.10.580.10">
    <property type="entry name" value="CBS-domain"/>
    <property type="match status" value="1"/>
</dbReference>
<dbReference type="GO" id="GO:0000155">
    <property type="term" value="F:phosphorelay sensor kinase activity"/>
    <property type="evidence" value="ECO:0007669"/>
    <property type="project" value="InterPro"/>
</dbReference>
<dbReference type="Pfam" id="PF00072">
    <property type="entry name" value="Response_reg"/>
    <property type="match status" value="1"/>
</dbReference>
<evidence type="ECO:0000256" key="2">
    <source>
        <dbReference type="ARBA" id="ARBA00006402"/>
    </source>
</evidence>
<feature type="domain" description="PAS" evidence="12">
    <location>
        <begin position="181"/>
        <end position="225"/>
    </location>
</feature>
<gene>
    <name evidence="13" type="ORF">DSM106972_064050</name>
</gene>
<dbReference type="InterPro" id="IPR004358">
    <property type="entry name" value="Sig_transdc_His_kin-like_C"/>
</dbReference>
<dbReference type="Gene3D" id="3.30.450.20">
    <property type="entry name" value="PAS domain"/>
    <property type="match status" value="1"/>
</dbReference>
<dbReference type="Gene3D" id="3.30.565.10">
    <property type="entry name" value="Histidine kinase-like ATPase, C-terminal domain"/>
    <property type="match status" value="1"/>
</dbReference>
<evidence type="ECO:0000256" key="1">
    <source>
        <dbReference type="ARBA" id="ARBA00000085"/>
    </source>
</evidence>
<dbReference type="SUPFAM" id="SSF47384">
    <property type="entry name" value="Homodimeric domain of signal transducing histidine kinase"/>
    <property type="match status" value="1"/>
</dbReference>
<comment type="caution">
    <text evidence="13">The sequence shown here is derived from an EMBL/GenBank/DDBJ whole genome shotgun (WGS) entry which is preliminary data.</text>
</comment>
<dbReference type="Gene3D" id="1.10.287.130">
    <property type="match status" value="1"/>
</dbReference>
<organism evidence="13 14">
    <name type="scientific">Dulcicalothrix desertica PCC 7102</name>
    <dbReference type="NCBI Taxonomy" id="232991"/>
    <lineage>
        <taxon>Bacteria</taxon>
        <taxon>Bacillati</taxon>
        <taxon>Cyanobacteriota</taxon>
        <taxon>Cyanophyceae</taxon>
        <taxon>Nostocales</taxon>
        <taxon>Calotrichaceae</taxon>
        <taxon>Dulcicalothrix</taxon>
    </lineage>
</organism>
<dbReference type="SMART" id="SM00388">
    <property type="entry name" value="HisKA"/>
    <property type="match status" value="1"/>
</dbReference>
<dbReference type="SMART" id="SM00448">
    <property type="entry name" value="REC"/>
    <property type="match status" value="1"/>
</dbReference>
<dbReference type="PRINTS" id="PR00344">
    <property type="entry name" value="BCTRLSENSOR"/>
</dbReference>
<keyword evidence="6" id="KW-0418">Kinase</keyword>
<evidence type="ECO:0000256" key="7">
    <source>
        <dbReference type="ARBA" id="ARBA00023012"/>
    </source>
</evidence>
<dbReference type="InterPro" id="IPR036890">
    <property type="entry name" value="HATPase_C_sf"/>
</dbReference>
<evidence type="ECO:0000256" key="5">
    <source>
        <dbReference type="ARBA" id="ARBA00022679"/>
    </source>
</evidence>
<dbReference type="InterPro" id="IPR035965">
    <property type="entry name" value="PAS-like_dom_sf"/>
</dbReference>
<dbReference type="EC" id="2.7.13.3" evidence="3"/>
<dbReference type="SMART" id="SM00387">
    <property type="entry name" value="HATPase_c"/>
    <property type="match status" value="1"/>
</dbReference>
<dbReference type="PROSITE" id="PS50109">
    <property type="entry name" value="HIS_KIN"/>
    <property type="match status" value="1"/>
</dbReference>
<dbReference type="Gene3D" id="3.40.50.2300">
    <property type="match status" value="1"/>
</dbReference>
<dbReference type="SMART" id="SM00091">
    <property type="entry name" value="PAS"/>
    <property type="match status" value="1"/>
</dbReference>
<dbReference type="GO" id="GO:0006355">
    <property type="term" value="P:regulation of DNA-templated transcription"/>
    <property type="evidence" value="ECO:0007669"/>
    <property type="project" value="InterPro"/>
</dbReference>
<dbReference type="Proteomes" id="UP000271624">
    <property type="component" value="Unassembled WGS sequence"/>
</dbReference>
<dbReference type="InterPro" id="IPR005467">
    <property type="entry name" value="His_kinase_dom"/>
</dbReference>
<keyword evidence="14" id="KW-1185">Reference proteome</keyword>
<dbReference type="OrthoDB" id="9809348at2"/>
<keyword evidence="7" id="KW-0902">Two-component regulatory system</keyword>
<evidence type="ECO:0000259" key="11">
    <source>
        <dbReference type="PROSITE" id="PS50110"/>
    </source>
</evidence>
<accession>A0A433V6Q6</accession>
<dbReference type="FunFam" id="1.10.287.130:FF:000145">
    <property type="entry name" value="Sensory transduction histidine kinase"/>
    <property type="match status" value="1"/>
</dbReference>
<evidence type="ECO:0000256" key="9">
    <source>
        <dbReference type="PROSITE-ProRule" id="PRU00169"/>
    </source>
</evidence>
<dbReference type="CDD" id="cd16922">
    <property type="entry name" value="HATPase_EvgS-ArcB-TorS-like"/>
    <property type="match status" value="1"/>
</dbReference>
<dbReference type="InterPro" id="IPR000014">
    <property type="entry name" value="PAS"/>
</dbReference>
<reference evidence="13" key="2">
    <citation type="journal article" date="2019" name="Genome Biol. Evol.">
        <title>Day and night: Metabolic profiles and evolutionary relationships of six axenic non-marine cyanobacteria.</title>
        <authorList>
            <person name="Will S.E."/>
            <person name="Henke P."/>
            <person name="Boedeker C."/>
            <person name="Huang S."/>
            <person name="Brinkmann H."/>
            <person name="Rohde M."/>
            <person name="Jarek M."/>
            <person name="Friedl T."/>
            <person name="Seufert S."/>
            <person name="Schumacher M."/>
            <person name="Overmann J."/>
            <person name="Neumann-Schaal M."/>
            <person name="Petersen J."/>
        </authorList>
    </citation>
    <scope>NUCLEOTIDE SEQUENCE [LARGE SCALE GENOMIC DNA]</scope>
    <source>
        <strain evidence="13">PCC 7102</strain>
    </source>
</reference>
<dbReference type="SUPFAM" id="SSF54631">
    <property type="entry name" value="CBS-domain pair"/>
    <property type="match status" value="1"/>
</dbReference>
<dbReference type="CDD" id="cd00082">
    <property type="entry name" value="HisKA"/>
    <property type="match status" value="1"/>
</dbReference>
<sequence>MLQKYVWRGRKSYKIAITIITKLHKIILTVMRSQFLSAKSFNYLSSVLDEVIEVCPLVAPNVSVAEAITLVCQGKTEQSHILNAVVVENSIPIGVLTSGDIVRQIAAGKKIEFVRVADALTQPLVTLMRSQIKSIDYILDKFDNQLDSLIVLSQNGDVEGIITKANIIPALKNTLLEQESSIGMMRRIIETVSDGVFIYDLEAGLLVEANSSACKMHGFTYEELLKACISKYIHQNSHYVLENFFKTLELGCESFIEATGLHKDGSAFDGEVRGTVVNYNYRKFAIIAVRDISNRRRLETALSKLGKINSELACATRMKDEFLANMGHELRTPLNAILGLSEGLIDEVYAPLVEKQKKAISNIQNCGQNLLDLINDILDLTKIESGDLKLDKSLVDINTLCNSICPFVKQLACKKNITLTFTIAPTIDKVWIDALRIRQVLINLLSNGIKFTANGGTVELVVNVDKEAKKIYFRVFDTGIGIDAKNFNKLFQPFVQIDASLSRSYSGTGLGLALVKKIIDMHGGNVTVSSEVGKGSCFTCTLPLITAPQLNYSDFTHQSTYQSIKSFILTEENSNYNSINKPLILVADDNITNAELICEFLTVCGYQFTIARDGLEAVEFAIEQNPQLIVIDVQMPKLDGLAAIGRMREVPDLSQTPIIALTALSEGKNKCIEAGADEFILKPVSLKYLNSVIQKLLTRNQKP</sequence>
<dbReference type="GO" id="GO:0009927">
    <property type="term" value="F:histidine phosphotransfer kinase activity"/>
    <property type="evidence" value="ECO:0007669"/>
    <property type="project" value="TreeGrafter"/>
</dbReference>
<dbReference type="InterPro" id="IPR046342">
    <property type="entry name" value="CBS_dom_sf"/>
</dbReference>
<protein>
    <recommendedName>
        <fullName evidence="8">Circadian input-output histidine kinase CikA</fullName>
        <ecNumber evidence="3">2.7.13.3</ecNumber>
    </recommendedName>
</protein>
<dbReference type="SUPFAM" id="SSF55874">
    <property type="entry name" value="ATPase domain of HSP90 chaperone/DNA topoisomerase II/histidine kinase"/>
    <property type="match status" value="1"/>
</dbReference>
<dbReference type="InterPro" id="IPR013767">
    <property type="entry name" value="PAS_fold"/>
</dbReference>
<comment type="catalytic activity">
    <reaction evidence="1">
        <text>ATP + protein L-histidine = ADP + protein N-phospho-L-histidine.</text>
        <dbReference type="EC" id="2.7.13.3"/>
    </reaction>
</comment>
<evidence type="ECO:0000313" key="14">
    <source>
        <dbReference type="Proteomes" id="UP000271624"/>
    </source>
</evidence>
<dbReference type="SUPFAM" id="SSF52172">
    <property type="entry name" value="CheY-like"/>
    <property type="match status" value="1"/>
</dbReference>
<comment type="similarity">
    <text evidence="2">In the N-terminal section; belongs to the phytochrome family.</text>
</comment>
<evidence type="ECO:0000256" key="8">
    <source>
        <dbReference type="ARBA" id="ARBA00074306"/>
    </source>
</evidence>
<dbReference type="CDD" id="cd00130">
    <property type="entry name" value="PAS"/>
    <property type="match status" value="1"/>
</dbReference>
<dbReference type="PROSITE" id="PS50110">
    <property type="entry name" value="RESPONSE_REGULATORY"/>
    <property type="match status" value="1"/>
</dbReference>
<evidence type="ECO:0000259" key="12">
    <source>
        <dbReference type="PROSITE" id="PS50112"/>
    </source>
</evidence>
<dbReference type="InterPro" id="IPR036097">
    <property type="entry name" value="HisK_dim/P_sf"/>
</dbReference>
<dbReference type="Pfam" id="PF02518">
    <property type="entry name" value="HATPase_c"/>
    <property type="match status" value="1"/>
</dbReference>
<keyword evidence="5" id="KW-0808">Transferase</keyword>
<feature type="domain" description="Histidine kinase" evidence="10">
    <location>
        <begin position="325"/>
        <end position="546"/>
    </location>
</feature>
<dbReference type="NCBIfam" id="TIGR00229">
    <property type="entry name" value="sensory_box"/>
    <property type="match status" value="1"/>
</dbReference>
<dbReference type="PANTHER" id="PTHR43047:SF63">
    <property type="entry name" value="HISTIDINE KINASE"/>
    <property type="match status" value="1"/>
</dbReference>
<dbReference type="PANTHER" id="PTHR43047">
    <property type="entry name" value="TWO-COMPONENT HISTIDINE PROTEIN KINASE"/>
    <property type="match status" value="1"/>
</dbReference>
<evidence type="ECO:0000313" key="13">
    <source>
        <dbReference type="EMBL" id="RUT01782.1"/>
    </source>
</evidence>
<name>A0A433V6Q6_9CYAN</name>
<evidence type="ECO:0000256" key="4">
    <source>
        <dbReference type="ARBA" id="ARBA00022553"/>
    </source>
</evidence>
<reference evidence="13" key="1">
    <citation type="submission" date="2018-12" db="EMBL/GenBank/DDBJ databases">
        <authorList>
            <person name="Will S."/>
            <person name="Neumann-Schaal M."/>
            <person name="Henke P."/>
        </authorList>
    </citation>
    <scope>NUCLEOTIDE SEQUENCE</scope>
    <source>
        <strain evidence="13">PCC 7102</strain>
    </source>
</reference>
<feature type="modified residue" description="4-aspartylphosphate" evidence="9">
    <location>
        <position position="632"/>
    </location>
</feature>
<dbReference type="InterPro" id="IPR003594">
    <property type="entry name" value="HATPase_dom"/>
</dbReference>
<evidence type="ECO:0000256" key="6">
    <source>
        <dbReference type="ARBA" id="ARBA00022777"/>
    </source>
</evidence>
<dbReference type="CDD" id="cd17546">
    <property type="entry name" value="REC_hyHK_CKI1_RcsC-like"/>
    <property type="match status" value="1"/>
</dbReference>
<dbReference type="InterPro" id="IPR011006">
    <property type="entry name" value="CheY-like_superfamily"/>
</dbReference>
<dbReference type="Pfam" id="PF00989">
    <property type="entry name" value="PAS"/>
    <property type="match status" value="1"/>
</dbReference>
<dbReference type="GO" id="GO:0005886">
    <property type="term" value="C:plasma membrane"/>
    <property type="evidence" value="ECO:0007669"/>
    <property type="project" value="TreeGrafter"/>
</dbReference>
<dbReference type="FunFam" id="3.30.565.10:FF:000010">
    <property type="entry name" value="Sensor histidine kinase RcsC"/>
    <property type="match status" value="1"/>
</dbReference>
<dbReference type="Pfam" id="PF00512">
    <property type="entry name" value="HisKA"/>
    <property type="match status" value="1"/>
</dbReference>
<dbReference type="InterPro" id="IPR003661">
    <property type="entry name" value="HisK_dim/P_dom"/>
</dbReference>
<dbReference type="PROSITE" id="PS50112">
    <property type="entry name" value="PAS"/>
    <property type="match status" value="1"/>
</dbReference>